<reference evidence="2 3" key="1">
    <citation type="journal article" date="2019" name="Int. J. Syst. Evol. Microbiol.">
        <title>The Global Catalogue of Microorganisms (GCM) 10K type strain sequencing project: providing services to taxonomists for standard genome sequencing and annotation.</title>
        <authorList>
            <consortium name="The Broad Institute Genomics Platform"/>
            <consortium name="The Broad Institute Genome Sequencing Center for Infectious Disease"/>
            <person name="Wu L."/>
            <person name="Ma J."/>
        </authorList>
    </citation>
    <scope>NUCLEOTIDE SEQUENCE [LARGE SCALE GENOMIC DNA]</scope>
    <source>
        <strain evidence="2 3">GX26</strain>
    </source>
</reference>
<feature type="domain" description="NodB homology" evidence="1">
    <location>
        <begin position="22"/>
        <end position="276"/>
    </location>
</feature>
<dbReference type="Pfam" id="PF01522">
    <property type="entry name" value="Polysacc_deac_1"/>
    <property type="match status" value="1"/>
</dbReference>
<protein>
    <submittedName>
        <fullName evidence="2">XrtA system polysaccharide deacetylase</fullName>
    </submittedName>
</protein>
<dbReference type="Proteomes" id="UP001596395">
    <property type="component" value="Unassembled WGS sequence"/>
</dbReference>
<dbReference type="CDD" id="cd10941">
    <property type="entry name" value="CE4_PuuE_HpPgdA_like_2"/>
    <property type="match status" value="1"/>
</dbReference>
<evidence type="ECO:0000313" key="3">
    <source>
        <dbReference type="Proteomes" id="UP001596395"/>
    </source>
</evidence>
<organism evidence="2 3">
    <name type="scientific">Halorubellus litoreus</name>
    <dbReference type="NCBI Taxonomy" id="755308"/>
    <lineage>
        <taxon>Archaea</taxon>
        <taxon>Methanobacteriati</taxon>
        <taxon>Methanobacteriota</taxon>
        <taxon>Stenosarchaea group</taxon>
        <taxon>Halobacteria</taxon>
        <taxon>Halobacteriales</taxon>
        <taxon>Halorubellaceae</taxon>
        <taxon>Halorubellus</taxon>
    </lineage>
</organism>
<sequence length="276" mass="32297">MNDFYMTVDVEDWFHTHNLEPGISRETWDDREFRAEKNTRSILEMFEKHDVTATFFVLGWVAERAPDLIRDIEAAGHEVASHGYGHELLYELSREELRADLEHAHDVLSDLVDQPIRGYRAPAFSITERAIQELERLGYTYDSSSHDAVVHDRYRSLDFTSDEVFVTPEETTMTEAQLSTIELLGRNIPWAGGGWFRFIPYKIFRRGVERISKRQPYIFYIHPWELDTEQPSVDGVPLSARIRHRTNISRSQSRLDDLLSRFDWKPLAARFGENGY</sequence>
<comment type="caution">
    <text evidence="2">The sequence shown here is derived from an EMBL/GenBank/DDBJ whole genome shotgun (WGS) entry which is preliminary data.</text>
</comment>
<dbReference type="InterPro" id="IPR045235">
    <property type="entry name" value="PuuE_HpPgdA-like"/>
</dbReference>
<dbReference type="PANTHER" id="PTHR47561:SF1">
    <property type="entry name" value="POLYSACCHARIDE DEACETYLASE FAMILY PROTEIN (AFU_ORTHOLOGUE AFUA_6G05030)"/>
    <property type="match status" value="1"/>
</dbReference>
<gene>
    <name evidence="2" type="ORF">ACFQGB_08795</name>
</gene>
<keyword evidence="3" id="KW-1185">Reference proteome</keyword>
<dbReference type="InterPro" id="IPR022560">
    <property type="entry name" value="DUF3473"/>
</dbReference>
<dbReference type="Pfam" id="PF11959">
    <property type="entry name" value="DUF3473"/>
    <property type="match status" value="1"/>
</dbReference>
<dbReference type="InterPro" id="IPR014344">
    <property type="entry name" value="XrtA_polysacc_deacetyl"/>
</dbReference>
<dbReference type="EMBL" id="JBHSXN010000002">
    <property type="protein sequence ID" value="MFC6952960.1"/>
    <property type="molecule type" value="Genomic_DNA"/>
</dbReference>
<dbReference type="PANTHER" id="PTHR47561">
    <property type="entry name" value="POLYSACCHARIDE DEACETYLASE FAMILY PROTEIN (AFU_ORTHOLOGUE AFUA_6G05030)"/>
    <property type="match status" value="1"/>
</dbReference>
<evidence type="ECO:0000259" key="1">
    <source>
        <dbReference type="PROSITE" id="PS51677"/>
    </source>
</evidence>
<accession>A0ABD5VBK4</accession>
<evidence type="ECO:0000313" key="2">
    <source>
        <dbReference type="EMBL" id="MFC6952960.1"/>
    </source>
</evidence>
<dbReference type="RefSeq" id="WP_336349940.1">
    <property type="nucleotide sequence ID" value="NZ_JAZAQL010000002.1"/>
</dbReference>
<proteinExistence type="predicted"/>
<dbReference type="Gene3D" id="3.20.20.370">
    <property type="entry name" value="Glycoside hydrolase/deacetylase"/>
    <property type="match status" value="1"/>
</dbReference>
<name>A0ABD5VBK4_9EURY</name>
<dbReference type="PROSITE" id="PS51677">
    <property type="entry name" value="NODB"/>
    <property type="match status" value="1"/>
</dbReference>
<dbReference type="SUPFAM" id="SSF88713">
    <property type="entry name" value="Glycoside hydrolase/deacetylase"/>
    <property type="match status" value="1"/>
</dbReference>
<dbReference type="InterPro" id="IPR011330">
    <property type="entry name" value="Glyco_hydro/deAcase_b/a-brl"/>
</dbReference>
<dbReference type="AlphaFoldDB" id="A0ABD5VBK4"/>
<dbReference type="NCBIfam" id="TIGR03006">
    <property type="entry name" value="pepcterm_polyde"/>
    <property type="match status" value="1"/>
</dbReference>
<dbReference type="InterPro" id="IPR002509">
    <property type="entry name" value="NODB_dom"/>
</dbReference>